<name>A0A9P6UC76_9FUNG</name>
<protein>
    <recommendedName>
        <fullName evidence="5">Peptidase A1 domain-containing protein</fullName>
    </recommendedName>
</protein>
<keyword evidence="4" id="KW-0645">Protease</keyword>
<feature type="active site" evidence="3">
    <location>
        <position position="186"/>
    </location>
</feature>
<reference evidence="6" key="1">
    <citation type="journal article" date="2020" name="Fungal Divers.">
        <title>Resolving the Mortierellaceae phylogeny through synthesis of multi-gene phylogenetics and phylogenomics.</title>
        <authorList>
            <person name="Vandepol N."/>
            <person name="Liber J."/>
            <person name="Desiro A."/>
            <person name="Na H."/>
            <person name="Kennedy M."/>
            <person name="Barry K."/>
            <person name="Grigoriev I.V."/>
            <person name="Miller A.N."/>
            <person name="O'Donnell K."/>
            <person name="Stajich J.E."/>
            <person name="Bonito G."/>
        </authorList>
    </citation>
    <scope>NUCLEOTIDE SEQUENCE</scope>
    <source>
        <strain evidence="6">BC1065</strain>
    </source>
</reference>
<dbReference type="InterPro" id="IPR001461">
    <property type="entry name" value="Aspartic_peptidase_A1"/>
</dbReference>
<dbReference type="PROSITE" id="PS51767">
    <property type="entry name" value="PEPTIDASE_A1"/>
    <property type="match status" value="1"/>
</dbReference>
<dbReference type="PROSITE" id="PS00141">
    <property type="entry name" value="ASP_PROTEASE"/>
    <property type="match status" value="2"/>
</dbReference>
<organism evidence="6 7">
    <name type="scientific">Actinomortierella ambigua</name>
    <dbReference type="NCBI Taxonomy" id="1343610"/>
    <lineage>
        <taxon>Eukaryota</taxon>
        <taxon>Fungi</taxon>
        <taxon>Fungi incertae sedis</taxon>
        <taxon>Mucoromycota</taxon>
        <taxon>Mortierellomycotina</taxon>
        <taxon>Mortierellomycetes</taxon>
        <taxon>Mortierellales</taxon>
        <taxon>Mortierellaceae</taxon>
        <taxon>Actinomortierella</taxon>
    </lineage>
</organism>
<dbReference type="InterPro" id="IPR034164">
    <property type="entry name" value="Pepsin-like_dom"/>
</dbReference>
<dbReference type="InterPro" id="IPR033121">
    <property type="entry name" value="PEPTIDASE_A1"/>
</dbReference>
<keyword evidence="7" id="KW-1185">Reference proteome</keyword>
<dbReference type="Gene3D" id="2.40.70.10">
    <property type="entry name" value="Acid Proteases"/>
    <property type="match status" value="2"/>
</dbReference>
<evidence type="ECO:0000256" key="3">
    <source>
        <dbReference type="PIRSR" id="PIRSR601461-1"/>
    </source>
</evidence>
<dbReference type="Pfam" id="PF00026">
    <property type="entry name" value="Asp"/>
    <property type="match status" value="1"/>
</dbReference>
<evidence type="ECO:0000256" key="2">
    <source>
        <dbReference type="ARBA" id="ARBA00022750"/>
    </source>
</evidence>
<evidence type="ECO:0000259" key="5">
    <source>
        <dbReference type="PROSITE" id="PS51767"/>
    </source>
</evidence>
<dbReference type="OrthoDB" id="15189at2759"/>
<comment type="similarity">
    <text evidence="1 4">Belongs to the peptidase A1 family.</text>
</comment>
<dbReference type="Proteomes" id="UP000807716">
    <property type="component" value="Unassembled WGS sequence"/>
</dbReference>
<evidence type="ECO:0000256" key="4">
    <source>
        <dbReference type="RuleBase" id="RU000454"/>
    </source>
</evidence>
<sequence>MPFTVIVDTGTSDLFIPGPDCPTCAGHKTYDPKNSKTAVKLNRQFEIEFDENSKVQGVAYLETVTIGEFKAENQTIGVATQYSTNMGPDQFPADGLLGLAFESVSALAVSPLVQTLVAQGQLDEPVFSLKLASHGSELFLGGKNGELFTGEITYTPVTQEGFWTVALDSINVNQESVVSDRKAIIDSGTTLTIISPSEAEKLFSMIPGARSSSVGNGFYTYPCDSSPAVSLTFRGRSFNIALDKFNLGAESEGSSDCIAGIAGQDLGVDHIIVGATFLTNVYTVFDVDKKQVGFASLA</sequence>
<dbReference type="EMBL" id="JAAAJB010000035">
    <property type="protein sequence ID" value="KAG0269041.1"/>
    <property type="molecule type" value="Genomic_DNA"/>
</dbReference>
<keyword evidence="4" id="KW-0378">Hydrolase</keyword>
<comment type="caution">
    <text evidence="6">The sequence shown here is derived from an EMBL/GenBank/DDBJ whole genome shotgun (WGS) entry which is preliminary data.</text>
</comment>
<feature type="active site" evidence="3">
    <location>
        <position position="8"/>
    </location>
</feature>
<dbReference type="InterPro" id="IPR021109">
    <property type="entry name" value="Peptidase_aspartic_dom_sf"/>
</dbReference>
<dbReference type="AlphaFoldDB" id="A0A9P6UC76"/>
<dbReference type="PRINTS" id="PR00792">
    <property type="entry name" value="PEPSIN"/>
</dbReference>
<dbReference type="GO" id="GO:0006508">
    <property type="term" value="P:proteolysis"/>
    <property type="evidence" value="ECO:0007669"/>
    <property type="project" value="UniProtKB-KW"/>
</dbReference>
<dbReference type="PANTHER" id="PTHR47966">
    <property type="entry name" value="BETA-SITE APP-CLEAVING ENZYME, ISOFORM A-RELATED"/>
    <property type="match status" value="1"/>
</dbReference>
<dbReference type="PANTHER" id="PTHR47966:SF51">
    <property type="entry name" value="BETA-SITE APP-CLEAVING ENZYME, ISOFORM A-RELATED"/>
    <property type="match status" value="1"/>
</dbReference>
<dbReference type="InterPro" id="IPR001969">
    <property type="entry name" value="Aspartic_peptidase_AS"/>
</dbReference>
<dbReference type="CDD" id="cd05471">
    <property type="entry name" value="pepsin_like"/>
    <property type="match status" value="1"/>
</dbReference>
<evidence type="ECO:0000313" key="6">
    <source>
        <dbReference type="EMBL" id="KAG0269041.1"/>
    </source>
</evidence>
<evidence type="ECO:0000256" key="1">
    <source>
        <dbReference type="ARBA" id="ARBA00007447"/>
    </source>
</evidence>
<accession>A0A9P6UC76</accession>
<gene>
    <name evidence="6" type="ORF">DFQ27_004973</name>
</gene>
<dbReference type="GO" id="GO:0004190">
    <property type="term" value="F:aspartic-type endopeptidase activity"/>
    <property type="evidence" value="ECO:0007669"/>
    <property type="project" value="UniProtKB-KW"/>
</dbReference>
<evidence type="ECO:0000313" key="7">
    <source>
        <dbReference type="Proteomes" id="UP000807716"/>
    </source>
</evidence>
<dbReference type="SUPFAM" id="SSF50630">
    <property type="entry name" value="Acid proteases"/>
    <property type="match status" value="1"/>
</dbReference>
<feature type="domain" description="Peptidase A1" evidence="5">
    <location>
        <begin position="1"/>
        <end position="295"/>
    </location>
</feature>
<proteinExistence type="inferred from homology"/>
<keyword evidence="2 4" id="KW-0064">Aspartyl protease</keyword>